<accession>A0A2N7VRE4</accession>
<sequence length="117" mass="12135">MVKLVLSFLIAWLPVAGFTAPALLCPGHSSPVSTSQVVASYMTAPMTDMHAAAPGASQHHQPSCQSSAGMLSCAILAIPSETSIPVPATSSSTYAHRNTPLASQFIPELPQRPPQAL</sequence>
<feature type="chain" id="PRO_5014905592" description="DUF2946 domain-containing protein" evidence="1">
    <location>
        <begin position="25"/>
        <end position="117"/>
    </location>
</feature>
<gene>
    <name evidence="2" type="ORF">C0Z18_12815</name>
</gene>
<evidence type="ECO:0000313" key="2">
    <source>
        <dbReference type="EMBL" id="PMS19717.1"/>
    </source>
</evidence>
<dbReference type="AlphaFoldDB" id="A0A2N7VRE4"/>
<dbReference type="Proteomes" id="UP000235616">
    <property type="component" value="Unassembled WGS sequence"/>
</dbReference>
<evidence type="ECO:0008006" key="4">
    <source>
        <dbReference type="Google" id="ProtNLM"/>
    </source>
</evidence>
<keyword evidence="3" id="KW-1185">Reference proteome</keyword>
<organism evidence="2 3">
    <name type="scientific">Trinickia dabaoshanensis</name>
    <dbReference type="NCBI Taxonomy" id="564714"/>
    <lineage>
        <taxon>Bacteria</taxon>
        <taxon>Pseudomonadati</taxon>
        <taxon>Pseudomonadota</taxon>
        <taxon>Betaproteobacteria</taxon>
        <taxon>Burkholderiales</taxon>
        <taxon>Burkholderiaceae</taxon>
        <taxon>Trinickia</taxon>
    </lineage>
</organism>
<dbReference type="EMBL" id="PNYA01000010">
    <property type="protein sequence ID" value="PMS19717.1"/>
    <property type="molecule type" value="Genomic_DNA"/>
</dbReference>
<proteinExistence type="predicted"/>
<evidence type="ECO:0000313" key="3">
    <source>
        <dbReference type="Proteomes" id="UP000235616"/>
    </source>
</evidence>
<name>A0A2N7VRE4_9BURK</name>
<protein>
    <recommendedName>
        <fullName evidence="4">DUF2946 domain-containing protein</fullName>
    </recommendedName>
</protein>
<comment type="caution">
    <text evidence="2">The sequence shown here is derived from an EMBL/GenBank/DDBJ whole genome shotgun (WGS) entry which is preliminary data.</text>
</comment>
<feature type="signal peptide" evidence="1">
    <location>
        <begin position="1"/>
        <end position="24"/>
    </location>
</feature>
<keyword evidence="1" id="KW-0732">Signal</keyword>
<evidence type="ECO:0000256" key="1">
    <source>
        <dbReference type="SAM" id="SignalP"/>
    </source>
</evidence>
<reference evidence="2 3" key="1">
    <citation type="submission" date="2018-01" db="EMBL/GenBank/DDBJ databases">
        <title>Whole genome analyses suggest that Burkholderia sensu lato contains two further novel genera in the rhizoxinica-symbiotica group Mycetohabitans gen. nov., and Trinickia gen. nov.: implications for the evolution of diazotrophy and nodulation in the Burkholderiaceae.</title>
        <authorList>
            <person name="Estrada-de los Santos P."/>
            <person name="Palmer M."/>
            <person name="Chavez-Ramirez B."/>
            <person name="Beukes C."/>
            <person name="Steenkamp E.T."/>
            <person name="Hirsch A.M."/>
            <person name="Manyaka P."/>
            <person name="Maluk M."/>
            <person name="Lafos M."/>
            <person name="Crook M."/>
            <person name="Gross E."/>
            <person name="Simon M.F."/>
            <person name="Bueno dos Reis Junior F."/>
            <person name="Poole P.S."/>
            <person name="Venter S.N."/>
            <person name="James E.K."/>
        </authorList>
    </citation>
    <scope>NUCLEOTIDE SEQUENCE [LARGE SCALE GENOMIC DNA]</scope>
    <source>
        <strain evidence="2 3">GIMN1.004</strain>
    </source>
</reference>